<dbReference type="EC" id="2.7.8.5" evidence="10"/>
<dbReference type="PANTHER" id="PTHR12586">
    <property type="entry name" value="CDP-DIACYLGLYCEROL--SERINE O-PHOSPHATIDYLTRANSFERASE"/>
    <property type="match status" value="1"/>
</dbReference>
<gene>
    <name evidence="12" type="primary">PGPS1</name>
    <name evidence="12" type="ORF">NBO_668g0002</name>
</gene>
<dbReference type="InterPro" id="IPR016270">
    <property type="entry name" value="PGS1"/>
</dbReference>
<dbReference type="HOGENOM" id="CLU_1461734_0_0_1"/>
<reference evidence="12 13" key="1">
    <citation type="journal article" date="2013" name="BMC Genomics">
        <title>Comparative genomics of parasitic silkworm microsporidia reveal an association between genome expansion and host adaptation.</title>
        <authorList>
            <person name="Pan G."/>
            <person name="Xu J."/>
            <person name="Li T."/>
            <person name="Xia Q."/>
            <person name="Liu S.L."/>
            <person name="Zhang G."/>
            <person name="Li S."/>
            <person name="Li C."/>
            <person name="Liu H."/>
            <person name="Yang L."/>
            <person name="Liu T."/>
            <person name="Zhang X."/>
            <person name="Wu Z."/>
            <person name="Fan W."/>
            <person name="Dang X."/>
            <person name="Xiang H."/>
            <person name="Tao M."/>
            <person name="Li Y."/>
            <person name="Hu J."/>
            <person name="Li Z."/>
            <person name="Lin L."/>
            <person name="Luo J."/>
            <person name="Geng L."/>
            <person name="Wang L."/>
            <person name="Long M."/>
            <person name="Wan Y."/>
            <person name="He N."/>
            <person name="Zhang Z."/>
            <person name="Lu C."/>
            <person name="Keeling P.J."/>
            <person name="Wang J."/>
            <person name="Xiang Z."/>
            <person name="Zhou Z."/>
        </authorList>
    </citation>
    <scope>NUCLEOTIDE SEQUENCE [LARGE SCALE GENOMIC DNA]</scope>
    <source>
        <strain evidence="13">CQ1 / CVCC 102059</strain>
    </source>
</reference>
<keyword evidence="6 10" id="KW-0443">Lipid metabolism</keyword>
<dbReference type="PROSITE" id="PS50035">
    <property type="entry name" value="PLD"/>
    <property type="match status" value="1"/>
</dbReference>
<keyword evidence="4 10" id="KW-0808">Transferase</keyword>
<evidence type="ECO:0000313" key="12">
    <source>
        <dbReference type="EMBL" id="EOB11894.1"/>
    </source>
</evidence>
<dbReference type="SUPFAM" id="SSF56024">
    <property type="entry name" value="Phospholipase D/nuclease"/>
    <property type="match status" value="1"/>
</dbReference>
<evidence type="ECO:0000313" key="13">
    <source>
        <dbReference type="Proteomes" id="UP000016927"/>
    </source>
</evidence>
<evidence type="ECO:0000256" key="10">
    <source>
        <dbReference type="RuleBase" id="RU365024"/>
    </source>
</evidence>
<dbReference type="PANTHER" id="PTHR12586:SF1">
    <property type="entry name" value="CDP-DIACYLGLYCEROL--GLYCEROL-3-PHOSPHATE 3-PHOSPHATIDYLTRANSFERASE, MITOCHONDRIAL"/>
    <property type="match status" value="1"/>
</dbReference>
<evidence type="ECO:0000256" key="2">
    <source>
        <dbReference type="ARBA" id="ARBA00010682"/>
    </source>
</evidence>
<dbReference type="AlphaFoldDB" id="R0M1M0"/>
<dbReference type="STRING" id="578461.R0M1M0"/>
<evidence type="ECO:0000256" key="7">
    <source>
        <dbReference type="ARBA" id="ARBA00023209"/>
    </source>
</evidence>
<evidence type="ECO:0000256" key="4">
    <source>
        <dbReference type="ARBA" id="ARBA00022679"/>
    </source>
</evidence>
<keyword evidence="13" id="KW-1185">Reference proteome</keyword>
<dbReference type="EMBL" id="KB909575">
    <property type="protein sequence ID" value="EOB11894.1"/>
    <property type="molecule type" value="Genomic_DNA"/>
</dbReference>
<keyword evidence="8 10" id="KW-1208">Phospholipid metabolism</keyword>
<dbReference type="UniPathway" id="UPA00084">
    <property type="reaction ID" value="UER00503"/>
</dbReference>
<evidence type="ECO:0000256" key="9">
    <source>
        <dbReference type="ARBA" id="ARBA00048586"/>
    </source>
</evidence>
<name>R0M1M0_NOSB1</name>
<evidence type="ECO:0000256" key="5">
    <source>
        <dbReference type="ARBA" id="ARBA00022737"/>
    </source>
</evidence>
<evidence type="ECO:0000256" key="1">
    <source>
        <dbReference type="ARBA" id="ARBA00005042"/>
    </source>
</evidence>
<dbReference type="GO" id="GO:0008444">
    <property type="term" value="F:CDP-diacylglycerol-glycerol-3-phosphate 3-phosphatidyltransferase activity"/>
    <property type="evidence" value="ECO:0007669"/>
    <property type="project" value="UniProtKB-EC"/>
</dbReference>
<dbReference type="VEuPathDB" id="MicrosporidiaDB:NBO_668g0002"/>
<keyword evidence="10" id="KW-0547">Nucleotide-binding</keyword>
<accession>R0M1M0</accession>
<sequence>MITKLFIYPFSNNFFNSINNIFINCGMNIFFNYKNLKRFESPQEFYSEIKNGLQISKEVFISTMYFGDDEKAEEILKILKERQSNFKKSVVILDESRGMTPWFKDKIFKFNLENMIFAKRMNSILLKRLSEYFSVFHSKIIIFDDKIIFTGSNLSEDYFLNSIDRYYSFENKEMAEYLKETFLIF</sequence>
<dbReference type="OMA" id="INCGMNI"/>
<dbReference type="InterPro" id="IPR025202">
    <property type="entry name" value="PLD-like_dom"/>
</dbReference>
<evidence type="ECO:0000256" key="8">
    <source>
        <dbReference type="ARBA" id="ARBA00023264"/>
    </source>
</evidence>
<dbReference type="Proteomes" id="UP000016927">
    <property type="component" value="Unassembled WGS sequence"/>
</dbReference>
<comment type="function">
    <text evidence="10">Functions in the biosynthesis of the anionic phospholipids phosphatidylglycerol and cardiolipin.</text>
</comment>
<keyword evidence="10" id="KW-0496">Mitochondrion</keyword>
<dbReference type="GO" id="GO:0005739">
    <property type="term" value="C:mitochondrion"/>
    <property type="evidence" value="ECO:0007669"/>
    <property type="project" value="UniProtKB-SubCell"/>
</dbReference>
<protein>
    <recommendedName>
        <fullName evidence="10">CDP-diacylglycerol--glycerol-3-phosphate 3-phosphatidyltransferase</fullName>
        <ecNumber evidence="10">2.7.8.5</ecNumber>
    </recommendedName>
</protein>
<organism evidence="12 13">
    <name type="scientific">Nosema bombycis (strain CQ1 / CVCC 102059)</name>
    <name type="common">Microsporidian parasite</name>
    <name type="synonym">Pebrine of silkworm</name>
    <dbReference type="NCBI Taxonomy" id="578461"/>
    <lineage>
        <taxon>Eukaryota</taxon>
        <taxon>Fungi</taxon>
        <taxon>Fungi incertae sedis</taxon>
        <taxon>Microsporidia</taxon>
        <taxon>Nosematidae</taxon>
        <taxon>Nosema</taxon>
    </lineage>
</organism>
<keyword evidence="7 10" id="KW-0594">Phospholipid biosynthesis</keyword>
<evidence type="ECO:0000256" key="3">
    <source>
        <dbReference type="ARBA" id="ARBA00022516"/>
    </source>
</evidence>
<keyword evidence="3 10" id="KW-0444">Lipid biosynthesis</keyword>
<keyword evidence="5" id="KW-0677">Repeat</keyword>
<dbReference type="InterPro" id="IPR001736">
    <property type="entry name" value="PLipase_D/transphosphatidylase"/>
</dbReference>
<dbReference type="OrthoDB" id="10250191at2759"/>
<comment type="catalytic activity">
    <reaction evidence="9 10">
        <text>a CDP-1,2-diacyl-sn-glycerol + sn-glycerol 3-phosphate = a 1,2-diacyl-sn-glycero-3-phospho-(1'-sn-glycero-3'-phosphate) + CMP + H(+)</text>
        <dbReference type="Rhea" id="RHEA:12593"/>
        <dbReference type="ChEBI" id="CHEBI:15378"/>
        <dbReference type="ChEBI" id="CHEBI:57597"/>
        <dbReference type="ChEBI" id="CHEBI:58332"/>
        <dbReference type="ChEBI" id="CHEBI:60110"/>
        <dbReference type="ChEBI" id="CHEBI:60377"/>
        <dbReference type="EC" id="2.7.8.5"/>
    </reaction>
</comment>
<proteinExistence type="inferred from homology"/>
<feature type="domain" description="PLD phosphodiesterase" evidence="11">
    <location>
        <begin position="132"/>
        <end position="158"/>
    </location>
</feature>
<dbReference type="Pfam" id="PF13091">
    <property type="entry name" value="PLDc_2"/>
    <property type="match status" value="1"/>
</dbReference>
<comment type="pathway">
    <text evidence="1 10">Phospholipid metabolism; phosphatidylglycerol biosynthesis; phosphatidylglycerol from CDP-diacylglycerol: step 1/2.</text>
</comment>
<dbReference type="GO" id="GO:0005524">
    <property type="term" value="F:ATP binding"/>
    <property type="evidence" value="ECO:0007669"/>
    <property type="project" value="UniProtKB-KW"/>
</dbReference>
<evidence type="ECO:0000259" key="11">
    <source>
        <dbReference type="PROSITE" id="PS50035"/>
    </source>
</evidence>
<dbReference type="Gene3D" id="3.30.870.10">
    <property type="entry name" value="Endonuclease Chain A"/>
    <property type="match status" value="1"/>
</dbReference>
<comment type="similarity">
    <text evidence="2 10">Belongs to the CDP-alcohol phosphatidyltransferase class-II family.</text>
</comment>
<keyword evidence="10" id="KW-0067">ATP-binding</keyword>
<comment type="subcellular location">
    <subcellularLocation>
        <location evidence="10">Mitochondrion</location>
    </subcellularLocation>
</comment>
<dbReference type="GO" id="GO:0032049">
    <property type="term" value="P:cardiolipin biosynthetic process"/>
    <property type="evidence" value="ECO:0007669"/>
    <property type="project" value="InterPro"/>
</dbReference>
<evidence type="ECO:0000256" key="6">
    <source>
        <dbReference type="ARBA" id="ARBA00023098"/>
    </source>
</evidence>